<proteinExistence type="predicted"/>
<feature type="non-terminal residue" evidence="1">
    <location>
        <position position="223"/>
    </location>
</feature>
<evidence type="ECO:0000313" key="2">
    <source>
        <dbReference type="Proteomes" id="UP000789920"/>
    </source>
</evidence>
<protein>
    <submittedName>
        <fullName evidence="1">16584_t:CDS:1</fullName>
    </submittedName>
</protein>
<evidence type="ECO:0000313" key="1">
    <source>
        <dbReference type="EMBL" id="CAG8813595.1"/>
    </source>
</evidence>
<gene>
    <name evidence="1" type="ORF">RPERSI_LOCUS23806</name>
</gene>
<name>A0ACA9RXA7_9GLOM</name>
<accession>A0ACA9RXA7</accession>
<reference evidence="1" key="1">
    <citation type="submission" date="2021-06" db="EMBL/GenBank/DDBJ databases">
        <authorList>
            <person name="Kallberg Y."/>
            <person name="Tangrot J."/>
            <person name="Rosling A."/>
        </authorList>
    </citation>
    <scope>NUCLEOTIDE SEQUENCE</scope>
    <source>
        <strain evidence="1">MA461A</strain>
    </source>
</reference>
<organism evidence="1 2">
    <name type="scientific">Racocetra persica</name>
    <dbReference type="NCBI Taxonomy" id="160502"/>
    <lineage>
        <taxon>Eukaryota</taxon>
        <taxon>Fungi</taxon>
        <taxon>Fungi incertae sedis</taxon>
        <taxon>Mucoromycota</taxon>
        <taxon>Glomeromycotina</taxon>
        <taxon>Glomeromycetes</taxon>
        <taxon>Diversisporales</taxon>
        <taxon>Gigasporaceae</taxon>
        <taxon>Racocetra</taxon>
    </lineage>
</organism>
<sequence>FYKVAVMIMSEIIKIIETLISFGQKIKANYENNKEAIEELDKLKEILAQLKEVLEKLKDKISNVHIIRITSTLGRAKNTYKKCLEYLNRNEDKNKFKNFMKRSIGMLKSSSILARIQKTIQEIEILIIFTDKLLKLEQYPQTSSTISTITSNTTSTSAPGSDFIAAIIEGLGYVKKLQSDCEKLQEKLDRYTLSDDSSFLDVLERENPDAIALWKQCFRPTEH</sequence>
<comment type="caution">
    <text evidence="1">The sequence shown here is derived from an EMBL/GenBank/DDBJ whole genome shotgun (WGS) entry which is preliminary data.</text>
</comment>
<dbReference type="EMBL" id="CAJVQC010075129">
    <property type="protein sequence ID" value="CAG8813595.1"/>
    <property type="molecule type" value="Genomic_DNA"/>
</dbReference>
<dbReference type="Proteomes" id="UP000789920">
    <property type="component" value="Unassembled WGS sequence"/>
</dbReference>
<keyword evidence="2" id="KW-1185">Reference proteome</keyword>
<feature type="non-terminal residue" evidence="1">
    <location>
        <position position="1"/>
    </location>
</feature>